<feature type="region of interest" description="Disordered" evidence="1">
    <location>
        <begin position="29"/>
        <end position="67"/>
    </location>
</feature>
<evidence type="ECO:0000313" key="2">
    <source>
        <dbReference type="EMBL" id="CAL1593705.1"/>
    </source>
</evidence>
<dbReference type="EMBL" id="OZ035824">
    <property type="protein sequence ID" value="CAL1593705.1"/>
    <property type="molecule type" value="Genomic_DNA"/>
</dbReference>
<dbReference type="Proteomes" id="UP001497482">
    <property type="component" value="Chromosome 2"/>
</dbReference>
<reference evidence="2 3" key="1">
    <citation type="submission" date="2024-04" db="EMBL/GenBank/DDBJ databases">
        <authorList>
            <person name="Waldvogel A.-M."/>
            <person name="Schoenle A."/>
        </authorList>
    </citation>
    <scope>NUCLEOTIDE SEQUENCE [LARGE SCALE GENOMIC DNA]</scope>
</reference>
<gene>
    <name evidence="2" type="ORF">KC01_LOCUS22750</name>
</gene>
<organism evidence="2 3">
    <name type="scientific">Knipowitschia caucasica</name>
    <name type="common">Caucasian dwarf goby</name>
    <name type="synonym">Pomatoschistus caucasicus</name>
    <dbReference type="NCBI Taxonomy" id="637954"/>
    <lineage>
        <taxon>Eukaryota</taxon>
        <taxon>Metazoa</taxon>
        <taxon>Chordata</taxon>
        <taxon>Craniata</taxon>
        <taxon>Vertebrata</taxon>
        <taxon>Euteleostomi</taxon>
        <taxon>Actinopterygii</taxon>
        <taxon>Neopterygii</taxon>
        <taxon>Teleostei</taxon>
        <taxon>Neoteleostei</taxon>
        <taxon>Acanthomorphata</taxon>
        <taxon>Gobiaria</taxon>
        <taxon>Gobiiformes</taxon>
        <taxon>Gobioidei</taxon>
        <taxon>Gobiidae</taxon>
        <taxon>Gobiinae</taxon>
        <taxon>Knipowitschia</taxon>
    </lineage>
</organism>
<evidence type="ECO:0000313" key="3">
    <source>
        <dbReference type="Proteomes" id="UP001497482"/>
    </source>
</evidence>
<name>A0AAV2KUI6_KNICA</name>
<protein>
    <submittedName>
        <fullName evidence="2">Uncharacterized protein</fullName>
    </submittedName>
</protein>
<keyword evidence="3" id="KW-1185">Reference proteome</keyword>
<feature type="compositionally biased region" description="Polar residues" evidence="1">
    <location>
        <begin position="41"/>
        <end position="52"/>
    </location>
</feature>
<dbReference type="AlphaFoldDB" id="A0AAV2KUI6"/>
<proteinExistence type="predicted"/>
<evidence type="ECO:0000256" key="1">
    <source>
        <dbReference type="SAM" id="MobiDB-lite"/>
    </source>
</evidence>
<accession>A0AAV2KUI6</accession>
<sequence length="67" mass="7491">MEQRVIFNVVNFSKTKSLYRDGMSPVVKSTSRPKWCGRRSSPVQWDSHSSASLPAVTIGARQPNRVA</sequence>